<dbReference type="PANTHER" id="PTHR23248:SF9">
    <property type="entry name" value="PHOSPHOLIPID SCRAMBLASE"/>
    <property type="match status" value="1"/>
</dbReference>
<comment type="caution">
    <text evidence="1">The sequence shown here is derived from an EMBL/GenBank/DDBJ whole genome shotgun (WGS) entry which is preliminary data.</text>
</comment>
<gene>
    <name evidence="1" type="ORF">SanaruYs_14860</name>
</gene>
<dbReference type="PANTHER" id="PTHR23248">
    <property type="entry name" value="PHOSPHOLIPID SCRAMBLASE-RELATED"/>
    <property type="match status" value="1"/>
</dbReference>
<dbReference type="GO" id="GO:0005886">
    <property type="term" value="C:plasma membrane"/>
    <property type="evidence" value="ECO:0007669"/>
    <property type="project" value="TreeGrafter"/>
</dbReference>
<name>A0A401U8R3_9BACT</name>
<dbReference type="RefSeq" id="WP_127121896.1">
    <property type="nucleotide sequence ID" value="NZ_BHXQ01000002.1"/>
</dbReference>
<evidence type="ECO:0000313" key="2">
    <source>
        <dbReference type="Proteomes" id="UP000288227"/>
    </source>
</evidence>
<dbReference type="OrthoDB" id="652307at2"/>
<dbReference type="Pfam" id="PF03803">
    <property type="entry name" value="Scramblase"/>
    <property type="match status" value="1"/>
</dbReference>
<dbReference type="Proteomes" id="UP000288227">
    <property type="component" value="Unassembled WGS sequence"/>
</dbReference>
<proteinExistence type="predicted"/>
<reference evidence="1 2" key="1">
    <citation type="submission" date="2018-11" db="EMBL/GenBank/DDBJ databases">
        <title>Chryseotalea sanarue gen. nov., sp., nov., a member of the family Cytophagaceae, isolated from a brackish lake in Hamamatsu Japan.</title>
        <authorList>
            <person name="Maejima Y."/>
            <person name="Iino T."/>
            <person name="Muraguchi Y."/>
            <person name="Fukuda K."/>
            <person name="Ohkuma M."/>
            <person name="Moriuchi R."/>
            <person name="Dohra H."/>
            <person name="Kimbara K."/>
            <person name="Shintani M."/>
        </authorList>
    </citation>
    <scope>NUCLEOTIDE SEQUENCE [LARGE SCALE GENOMIC DNA]</scope>
    <source>
        <strain evidence="1 2">Ys</strain>
    </source>
</reference>
<dbReference type="InterPro" id="IPR005552">
    <property type="entry name" value="Scramblase"/>
</dbReference>
<dbReference type="AlphaFoldDB" id="A0A401U8R3"/>
<accession>A0A401U8R3</accession>
<evidence type="ECO:0000313" key="1">
    <source>
        <dbReference type="EMBL" id="GCC51265.1"/>
    </source>
</evidence>
<dbReference type="EMBL" id="BHXQ01000002">
    <property type="protein sequence ID" value="GCC51265.1"/>
    <property type="molecule type" value="Genomic_DNA"/>
</dbReference>
<dbReference type="GO" id="GO:0017128">
    <property type="term" value="F:phospholipid scramblase activity"/>
    <property type="evidence" value="ECO:0007669"/>
    <property type="project" value="InterPro"/>
</dbReference>
<dbReference type="InterPro" id="IPR038595">
    <property type="entry name" value="LOR_sf"/>
</dbReference>
<dbReference type="SUPFAM" id="SSF54518">
    <property type="entry name" value="Tubby C-terminal domain-like"/>
    <property type="match status" value="1"/>
</dbReference>
<dbReference type="InterPro" id="IPR025659">
    <property type="entry name" value="Tubby-like_C"/>
</dbReference>
<protein>
    <submittedName>
        <fullName evidence="1">RNAse</fullName>
    </submittedName>
</protein>
<sequence>MNSVLNKNVFFVKEHVKVFKASNSFDIYDPETQQIVMQAREERLGFFTKLFRFTDYKRMTPFEIDINTPTGQRILTVKRGTTLFVSTVEVLDEHNQLIGKFKQKFFSIGGKFEVLDVNERSLCWLKGKWTSWDFKFLSNDGKEFATVTKKWSGFGKEFFTSADNYVLQISNEVPENHPLRQLILAAVMCIDLVLKE</sequence>
<keyword evidence="2" id="KW-1185">Reference proteome</keyword>
<dbReference type="Gene3D" id="2.40.160.200">
    <property type="entry name" value="LURP1-related"/>
    <property type="match status" value="1"/>
</dbReference>
<organism evidence="1 2">
    <name type="scientific">Chryseotalea sanaruensis</name>
    <dbReference type="NCBI Taxonomy" id="2482724"/>
    <lineage>
        <taxon>Bacteria</taxon>
        <taxon>Pseudomonadati</taxon>
        <taxon>Bacteroidota</taxon>
        <taxon>Cytophagia</taxon>
        <taxon>Cytophagales</taxon>
        <taxon>Chryseotaleaceae</taxon>
        <taxon>Chryseotalea</taxon>
    </lineage>
</organism>